<sequence>MPEAQPVSWTRGWQITATLAVLYCTALSASLLLSPDEENALPKLPASLEPLTRDVRAWLRSWSPLHEMPKAERLQLLLEENQWKNSLVMWMFPASVQDALPHFVQTWLRCWILCWAVYVVIGGLWCYYAYYCFGDKLFKPNTIPGMKDVLEQIKVSLNRTTGLHLELSLLQPDVRAIHCDHKLGYLVVSQVSNVSMPIYSLLPALTEFMGEMGWTMAYPRVENVGLPMFVIYFALYICSVEFGVYWMHRGLHEIKWGYQYLHHIHHKYNKEHTLSPFAGLAFHPIDGMMQAIPYTWTLFFCPMHFLTHEMLLFATGIWTTNIHDCIHGKVTPVMGAGYHTIHHTTYKHNYGHYFTFVDELYGTCFSPEEEEAEQAAKHGKQARQAEGRTTPVQPLPLAAKPADSSAAVMAVVSSISSAACAVSSPKGVATSDKLLDAAETVSAHIAEINTFMLREFDITGPGNLSLEHVRTVTDLPADYVVSQHHMAGLRAVLIAQSLLIGKLVAASVQTPTKPIRVRDNLSGCIE</sequence>
<feature type="region of interest" description="Disordered" evidence="6">
    <location>
        <begin position="374"/>
        <end position="396"/>
    </location>
</feature>
<feature type="transmembrane region" description="Helical" evidence="7">
    <location>
        <begin position="12"/>
        <end position="33"/>
    </location>
</feature>
<dbReference type="InterPro" id="IPR050307">
    <property type="entry name" value="Sterol_Desaturase_Related"/>
</dbReference>
<dbReference type="Pfam" id="PF04116">
    <property type="entry name" value="FA_hydroxylase"/>
    <property type="match status" value="1"/>
</dbReference>
<feature type="domain" description="Fatty acid hydroxylase" evidence="8">
    <location>
        <begin position="233"/>
        <end position="363"/>
    </location>
</feature>
<evidence type="ECO:0000256" key="6">
    <source>
        <dbReference type="SAM" id="MobiDB-lite"/>
    </source>
</evidence>
<evidence type="ECO:0000313" key="10">
    <source>
        <dbReference type="Proteomes" id="UP000485058"/>
    </source>
</evidence>
<evidence type="ECO:0000256" key="3">
    <source>
        <dbReference type="ARBA" id="ARBA00022692"/>
    </source>
</evidence>
<dbReference type="EMBL" id="BLLF01005893">
    <property type="protein sequence ID" value="GFH31740.1"/>
    <property type="molecule type" value="Genomic_DNA"/>
</dbReference>
<dbReference type="GO" id="GO:0005506">
    <property type="term" value="F:iron ion binding"/>
    <property type="evidence" value="ECO:0007669"/>
    <property type="project" value="InterPro"/>
</dbReference>
<feature type="transmembrane region" description="Helical" evidence="7">
    <location>
        <begin position="110"/>
        <end position="130"/>
    </location>
</feature>
<keyword evidence="10" id="KW-1185">Reference proteome</keyword>
<evidence type="ECO:0000313" key="9">
    <source>
        <dbReference type="EMBL" id="GFH31740.1"/>
    </source>
</evidence>
<proteinExistence type="inferred from homology"/>
<name>A0A6A0AFR0_HAELA</name>
<evidence type="ECO:0000256" key="7">
    <source>
        <dbReference type="SAM" id="Phobius"/>
    </source>
</evidence>
<keyword evidence="4 7" id="KW-1133">Transmembrane helix</keyword>
<keyword evidence="3 7" id="KW-0812">Transmembrane</keyword>
<dbReference type="GO" id="GO:0008610">
    <property type="term" value="P:lipid biosynthetic process"/>
    <property type="evidence" value="ECO:0007669"/>
    <property type="project" value="InterPro"/>
</dbReference>
<evidence type="ECO:0000256" key="4">
    <source>
        <dbReference type="ARBA" id="ARBA00022989"/>
    </source>
</evidence>
<dbReference type="GO" id="GO:0016491">
    <property type="term" value="F:oxidoreductase activity"/>
    <property type="evidence" value="ECO:0007669"/>
    <property type="project" value="InterPro"/>
</dbReference>
<evidence type="ECO:0000256" key="5">
    <source>
        <dbReference type="ARBA" id="ARBA00023136"/>
    </source>
</evidence>
<organism evidence="9 10">
    <name type="scientific">Haematococcus lacustris</name>
    <name type="common">Green alga</name>
    <name type="synonym">Haematococcus pluvialis</name>
    <dbReference type="NCBI Taxonomy" id="44745"/>
    <lineage>
        <taxon>Eukaryota</taxon>
        <taxon>Viridiplantae</taxon>
        <taxon>Chlorophyta</taxon>
        <taxon>core chlorophytes</taxon>
        <taxon>Chlorophyceae</taxon>
        <taxon>CS clade</taxon>
        <taxon>Chlamydomonadales</taxon>
        <taxon>Haematococcaceae</taxon>
        <taxon>Haematococcus</taxon>
    </lineage>
</organism>
<dbReference type="InterPro" id="IPR006694">
    <property type="entry name" value="Fatty_acid_hydroxylase"/>
</dbReference>
<comment type="subcellular location">
    <subcellularLocation>
        <location evidence="1">Membrane</location>
    </subcellularLocation>
</comment>
<gene>
    <name evidence="9" type="ORF">HaLaN_30843</name>
</gene>
<dbReference type="PANTHER" id="PTHR11863">
    <property type="entry name" value="STEROL DESATURASE"/>
    <property type="match status" value="1"/>
</dbReference>
<dbReference type="GO" id="GO:0016020">
    <property type="term" value="C:membrane"/>
    <property type="evidence" value="ECO:0007669"/>
    <property type="project" value="UniProtKB-SubCell"/>
</dbReference>
<accession>A0A6A0AFR0</accession>
<feature type="transmembrane region" description="Helical" evidence="7">
    <location>
        <begin position="224"/>
        <end position="246"/>
    </location>
</feature>
<evidence type="ECO:0000259" key="8">
    <source>
        <dbReference type="Pfam" id="PF04116"/>
    </source>
</evidence>
<evidence type="ECO:0000256" key="2">
    <source>
        <dbReference type="ARBA" id="ARBA00009324"/>
    </source>
</evidence>
<keyword evidence="5 7" id="KW-0472">Membrane</keyword>
<comment type="caution">
    <text evidence="9">The sequence shown here is derived from an EMBL/GenBank/DDBJ whole genome shotgun (WGS) entry which is preliminary data.</text>
</comment>
<protein>
    <submittedName>
        <fullName evidence="9">Fatty acid hydroxylase domain-containing protein</fullName>
    </submittedName>
</protein>
<comment type="similarity">
    <text evidence="2">Belongs to the sterol desaturase family.</text>
</comment>
<dbReference type="Proteomes" id="UP000485058">
    <property type="component" value="Unassembled WGS sequence"/>
</dbReference>
<evidence type="ECO:0000256" key="1">
    <source>
        <dbReference type="ARBA" id="ARBA00004370"/>
    </source>
</evidence>
<dbReference type="AlphaFoldDB" id="A0A6A0AFR0"/>
<reference evidence="9 10" key="1">
    <citation type="submission" date="2020-02" db="EMBL/GenBank/DDBJ databases">
        <title>Draft genome sequence of Haematococcus lacustris strain NIES-144.</title>
        <authorList>
            <person name="Morimoto D."/>
            <person name="Nakagawa S."/>
            <person name="Yoshida T."/>
            <person name="Sawayama S."/>
        </authorList>
    </citation>
    <scope>NUCLEOTIDE SEQUENCE [LARGE SCALE GENOMIC DNA]</scope>
    <source>
        <strain evidence="9 10">NIES-144</strain>
    </source>
</reference>